<feature type="transmembrane region" description="Helical" evidence="4">
    <location>
        <begin position="372"/>
        <end position="392"/>
    </location>
</feature>
<evidence type="ECO:0000313" key="7">
    <source>
        <dbReference type="Proteomes" id="UP000776651"/>
    </source>
</evidence>
<evidence type="ECO:0000256" key="4">
    <source>
        <dbReference type="SAM" id="Phobius"/>
    </source>
</evidence>
<feature type="transmembrane region" description="Helical" evidence="4">
    <location>
        <begin position="309"/>
        <end position="327"/>
    </location>
</feature>
<evidence type="ECO:0000256" key="1">
    <source>
        <dbReference type="ARBA" id="ARBA00022692"/>
    </source>
</evidence>
<feature type="transmembrane region" description="Helical" evidence="4">
    <location>
        <begin position="78"/>
        <end position="97"/>
    </location>
</feature>
<organism evidence="6 7">
    <name type="scientific">Qipengyuania pacifica</name>
    <dbReference type="NCBI Taxonomy" id="2860199"/>
    <lineage>
        <taxon>Bacteria</taxon>
        <taxon>Pseudomonadati</taxon>
        <taxon>Pseudomonadota</taxon>
        <taxon>Alphaproteobacteria</taxon>
        <taxon>Sphingomonadales</taxon>
        <taxon>Erythrobacteraceae</taxon>
        <taxon>Qipengyuania</taxon>
    </lineage>
</organism>
<dbReference type="Gene3D" id="1.20.1250.20">
    <property type="entry name" value="MFS general substrate transporter like domains"/>
    <property type="match status" value="2"/>
</dbReference>
<dbReference type="PROSITE" id="PS50850">
    <property type="entry name" value="MFS"/>
    <property type="match status" value="1"/>
</dbReference>
<evidence type="ECO:0000256" key="2">
    <source>
        <dbReference type="ARBA" id="ARBA00022989"/>
    </source>
</evidence>
<dbReference type="InterPro" id="IPR020846">
    <property type="entry name" value="MFS_dom"/>
</dbReference>
<dbReference type="EMBL" id="JAIGNQ010000004">
    <property type="protein sequence ID" value="MBX7489699.1"/>
    <property type="molecule type" value="Genomic_DNA"/>
</dbReference>
<keyword evidence="2 4" id="KW-1133">Transmembrane helix</keyword>
<evidence type="ECO:0000313" key="6">
    <source>
        <dbReference type="EMBL" id="MBX7489699.1"/>
    </source>
</evidence>
<protein>
    <submittedName>
        <fullName evidence="6">MFS transporter</fullName>
    </submittedName>
</protein>
<keyword evidence="1 4" id="KW-0812">Transmembrane</keyword>
<reference evidence="6 7" key="1">
    <citation type="submission" date="2021-08" db="EMBL/GenBank/DDBJ databases">
        <title>Comparative Genomics Analysis of the Genus Qipengyuania Reveals Extensive Genetic Diversity and Metabolic Versatility, Including the Description of Fifteen Novel Species.</title>
        <authorList>
            <person name="Liu Y."/>
        </authorList>
    </citation>
    <scope>NUCLEOTIDE SEQUENCE [LARGE SCALE GENOMIC DNA]</scope>
    <source>
        <strain evidence="6 7">GH25</strain>
    </source>
</reference>
<evidence type="ECO:0000256" key="3">
    <source>
        <dbReference type="ARBA" id="ARBA00023136"/>
    </source>
</evidence>
<feature type="transmembrane region" description="Helical" evidence="4">
    <location>
        <begin position="333"/>
        <end position="351"/>
    </location>
</feature>
<accession>A0ABS7JJY0</accession>
<feature type="transmembrane region" description="Helical" evidence="4">
    <location>
        <begin position="246"/>
        <end position="268"/>
    </location>
</feature>
<gene>
    <name evidence="6" type="ORF">K3177_14355</name>
</gene>
<feature type="transmembrane region" description="Helical" evidence="4">
    <location>
        <begin position="398"/>
        <end position="418"/>
    </location>
</feature>
<dbReference type="Proteomes" id="UP000776651">
    <property type="component" value="Unassembled WGS sequence"/>
</dbReference>
<name>A0ABS7JJY0_9SPHN</name>
<feature type="transmembrane region" description="Helical" evidence="4">
    <location>
        <begin position="40"/>
        <end position="58"/>
    </location>
</feature>
<dbReference type="InterPro" id="IPR036259">
    <property type="entry name" value="MFS_trans_sf"/>
</dbReference>
<feature type="transmembrane region" description="Helical" evidence="4">
    <location>
        <begin position="109"/>
        <end position="128"/>
    </location>
</feature>
<feature type="domain" description="Major facilitator superfamily (MFS) profile" evidence="5">
    <location>
        <begin position="38"/>
        <end position="421"/>
    </location>
</feature>
<feature type="transmembrane region" description="Helical" evidence="4">
    <location>
        <begin position="198"/>
        <end position="216"/>
    </location>
</feature>
<feature type="transmembrane region" description="Helical" evidence="4">
    <location>
        <begin position="280"/>
        <end position="297"/>
    </location>
</feature>
<dbReference type="PANTHER" id="PTHR23528:SF1">
    <property type="entry name" value="MAJOR FACILITATOR SUPERFAMILY (MFS) PROFILE DOMAIN-CONTAINING PROTEIN"/>
    <property type="match status" value="1"/>
</dbReference>
<dbReference type="Pfam" id="PF07690">
    <property type="entry name" value="MFS_1"/>
    <property type="match status" value="1"/>
</dbReference>
<keyword evidence="3 4" id="KW-0472">Membrane</keyword>
<proteinExistence type="predicted"/>
<dbReference type="PANTHER" id="PTHR23528">
    <property type="match status" value="1"/>
</dbReference>
<dbReference type="SUPFAM" id="SSF103473">
    <property type="entry name" value="MFS general substrate transporter"/>
    <property type="match status" value="1"/>
</dbReference>
<sequence length="421" mass="45116">MAIPPNRWSSRANWSCAALLRAWLQVLVPEDFKQGQPTRFLWLYALAAAGGAVAYVPFLTIMLPLRMNDISEGQEIQSLAYAAFSGAIAASITNIAFGWISDRTGVRRPWIAGGLVLSSLLLVSMQFVQTVPALVAMIVIWQCALNMMLAPLAAWAGDCVPDHQKGLLGGLLALSPALGALSGALVTVPGLAAQDTRLVLVAILVALMVGPALLFARPLPMPQLMEKLETGEAVASQPHTTVARMWLARLLVQIAEAALFAFLLFWFIAIDETTTDNDTATIFSLVLGISVPLAMFVGRWSDRSQRPILPLVLGSGVGSLGLLIMAFSDSMAVAVVGYVVFGLSTSIFLALHSSQTLRVLPRPRTRGRDLGLFNLTNTVPSLIMPWLTLALVPVFGFAALFMLLAALCMIACVLLITLPRA</sequence>
<evidence type="ECO:0000259" key="5">
    <source>
        <dbReference type="PROSITE" id="PS50850"/>
    </source>
</evidence>
<dbReference type="InterPro" id="IPR011701">
    <property type="entry name" value="MFS"/>
</dbReference>
<keyword evidence="7" id="KW-1185">Reference proteome</keyword>
<feature type="transmembrane region" description="Helical" evidence="4">
    <location>
        <begin position="167"/>
        <end position="192"/>
    </location>
</feature>
<feature type="transmembrane region" description="Helical" evidence="4">
    <location>
        <begin position="134"/>
        <end position="155"/>
    </location>
</feature>
<comment type="caution">
    <text evidence="6">The sequence shown here is derived from an EMBL/GenBank/DDBJ whole genome shotgun (WGS) entry which is preliminary data.</text>
</comment>